<dbReference type="GO" id="GO:0055085">
    <property type="term" value="P:transmembrane transport"/>
    <property type="evidence" value="ECO:0007669"/>
    <property type="project" value="InterPro"/>
</dbReference>
<dbReference type="CDD" id="cd06261">
    <property type="entry name" value="TM_PBP2"/>
    <property type="match status" value="1"/>
</dbReference>
<dbReference type="OrthoDB" id="9796361at2"/>
<comment type="similarity">
    <text evidence="7">Belongs to the binding-protein-dependent transport system permease family.</text>
</comment>
<keyword evidence="6 7" id="KW-0472">Membrane</keyword>
<accession>A0A4P6JRV4</accession>
<evidence type="ECO:0000313" key="9">
    <source>
        <dbReference type="EMBL" id="QBD78209.1"/>
    </source>
</evidence>
<organism evidence="9 10">
    <name type="scientific">Ktedonosporobacter rubrisoli</name>
    <dbReference type="NCBI Taxonomy" id="2509675"/>
    <lineage>
        <taxon>Bacteria</taxon>
        <taxon>Bacillati</taxon>
        <taxon>Chloroflexota</taxon>
        <taxon>Ktedonobacteria</taxon>
        <taxon>Ktedonobacterales</taxon>
        <taxon>Ktedonosporobacteraceae</taxon>
        <taxon>Ktedonosporobacter</taxon>
    </lineage>
</organism>
<dbReference type="PANTHER" id="PTHR30151">
    <property type="entry name" value="ALKANE SULFONATE ABC TRANSPORTER-RELATED, MEMBRANE SUBUNIT"/>
    <property type="match status" value="1"/>
</dbReference>
<gene>
    <name evidence="9" type="ORF">EPA93_20280</name>
</gene>
<dbReference type="Pfam" id="PF00528">
    <property type="entry name" value="BPD_transp_1"/>
    <property type="match status" value="1"/>
</dbReference>
<feature type="transmembrane region" description="Helical" evidence="7">
    <location>
        <begin position="233"/>
        <end position="255"/>
    </location>
</feature>
<evidence type="ECO:0000256" key="2">
    <source>
        <dbReference type="ARBA" id="ARBA00022448"/>
    </source>
</evidence>
<evidence type="ECO:0000256" key="4">
    <source>
        <dbReference type="ARBA" id="ARBA00022692"/>
    </source>
</evidence>
<dbReference type="KEGG" id="kbs:EPA93_20280"/>
<evidence type="ECO:0000259" key="8">
    <source>
        <dbReference type="PROSITE" id="PS50928"/>
    </source>
</evidence>
<feature type="transmembrane region" description="Helical" evidence="7">
    <location>
        <begin position="79"/>
        <end position="97"/>
    </location>
</feature>
<comment type="subcellular location">
    <subcellularLocation>
        <location evidence="1 7">Cell membrane</location>
        <topology evidence="1 7">Multi-pass membrane protein</topology>
    </subcellularLocation>
</comment>
<sequence>MARALNPAAGPTISIPWAKVLRKTIFFACLLALWEALARTGIWPDYLFPGPLAVADKLISGFGDSSFFIAILVSLRRLLIGYCISLVVGVIFGLLIGRNKLIEETLGSLVLGLQALPSVCWIPLAILWFGLSEQAMTFVVVMGALFSIILGVVAGVKNTPPVYLKAARNMGSHGLPLALQVILPAALPTILTGLKQGWTFAWRSLMAAELIYITVSLGGLLDTGRNLNDTAQVIAVMLIIIAIGAAIDAIFFTPLEKRVRERWGLAR</sequence>
<evidence type="ECO:0000256" key="3">
    <source>
        <dbReference type="ARBA" id="ARBA00022475"/>
    </source>
</evidence>
<feature type="transmembrane region" description="Helical" evidence="7">
    <location>
        <begin position="135"/>
        <end position="156"/>
    </location>
</feature>
<dbReference type="PROSITE" id="PS50928">
    <property type="entry name" value="ABC_TM1"/>
    <property type="match status" value="1"/>
</dbReference>
<dbReference type="InterPro" id="IPR000515">
    <property type="entry name" value="MetI-like"/>
</dbReference>
<feature type="domain" description="ABC transmembrane type-1" evidence="8">
    <location>
        <begin position="71"/>
        <end position="251"/>
    </location>
</feature>
<dbReference type="InterPro" id="IPR035906">
    <property type="entry name" value="MetI-like_sf"/>
</dbReference>
<keyword evidence="10" id="KW-1185">Reference proteome</keyword>
<evidence type="ECO:0000256" key="6">
    <source>
        <dbReference type="ARBA" id="ARBA00023136"/>
    </source>
</evidence>
<dbReference type="Proteomes" id="UP000290365">
    <property type="component" value="Chromosome"/>
</dbReference>
<dbReference type="RefSeq" id="WP_129889262.1">
    <property type="nucleotide sequence ID" value="NZ_CP035758.1"/>
</dbReference>
<dbReference type="AlphaFoldDB" id="A0A4P6JRV4"/>
<keyword evidence="2 7" id="KW-0813">Transport</keyword>
<evidence type="ECO:0000256" key="5">
    <source>
        <dbReference type="ARBA" id="ARBA00022989"/>
    </source>
</evidence>
<dbReference type="PANTHER" id="PTHR30151:SF0">
    <property type="entry name" value="ABC TRANSPORTER PERMEASE PROTEIN MJ0413-RELATED"/>
    <property type="match status" value="1"/>
</dbReference>
<dbReference type="GO" id="GO:0005886">
    <property type="term" value="C:plasma membrane"/>
    <property type="evidence" value="ECO:0007669"/>
    <property type="project" value="UniProtKB-SubCell"/>
</dbReference>
<proteinExistence type="inferred from homology"/>
<name>A0A4P6JRV4_KTERU</name>
<evidence type="ECO:0000313" key="10">
    <source>
        <dbReference type="Proteomes" id="UP000290365"/>
    </source>
</evidence>
<dbReference type="EMBL" id="CP035758">
    <property type="protein sequence ID" value="QBD78209.1"/>
    <property type="molecule type" value="Genomic_DNA"/>
</dbReference>
<keyword evidence="4 7" id="KW-0812">Transmembrane</keyword>
<keyword evidence="5 7" id="KW-1133">Transmembrane helix</keyword>
<evidence type="ECO:0000256" key="1">
    <source>
        <dbReference type="ARBA" id="ARBA00004651"/>
    </source>
</evidence>
<feature type="transmembrane region" description="Helical" evidence="7">
    <location>
        <begin position="109"/>
        <end position="129"/>
    </location>
</feature>
<reference evidence="9 10" key="1">
    <citation type="submission" date="2019-01" db="EMBL/GenBank/DDBJ databases">
        <title>Ktedonosporobacter rubrisoli SCAWS-G2.</title>
        <authorList>
            <person name="Huang Y."/>
            <person name="Yan B."/>
        </authorList>
    </citation>
    <scope>NUCLEOTIDE SEQUENCE [LARGE SCALE GENOMIC DNA]</scope>
    <source>
        <strain evidence="9 10">SCAWS-G2</strain>
    </source>
</reference>
<dbReference type="Gene3D" id="1.10.3720.10">
    <property type="entry name" value="MetI-like"/>
    <property type="match status" value="1"/>
</dbReference>
<feature type="transmembrane region" description="Helical" evidence="7">
    <location>
        <begin position="200"/>
        <end position="221"/>
    </location>
</feature>
<feature type="transmembrane region" description="Helical" evidence="7">
    <location>
        <begin position="177"/>
        <end position="194"/>
    </location>
</feature>
<evidence type="ECO:0000256" key="7">
    <source>
        <dbReference type="RuleBase" id="RU363032"/>
    </source>
</evidence>
<dbReference type="SUPFAM" id="SSF161098">
    <property type="entry name" value="MetI-like"/>
    <property type="match status" value="1"/>
</dbReference>
<protein>
    <submittedName>
        <fullName evidence="9">ABC transporter permease</fullName>
    </submittedName>
</protein>
<keyword evidence="3" id="KW-1003">Cell membrane</keyword>